<keyword evidence="5 6" id="KW-0482">Metalloprotease</keyword>
<keyword evidence="10" id="KW-1185">Reference proteome</keyword>
<keyword evidence="4 6" id="KW-0862">Zinc</keyword>
<dbReference type="GO" id="GO:0004222">
    <property type="term" value="F:metalloendopeptidase activity"/>
    <property type="evidence" value="ECO:0007669"/>
    <property type="project" value="InterPro"/>
</dbReference>
<dbReference type="GO" id="GO:0046872">
    <property type="term" value="F:metal ion binding"/>
    <property type="evidence" value="ECO:0007669"/>
    <property type="project" value="UniProtKB-KW"/>
</dbReference>
<dbReference type="GO" id="GO:0006508">
    <property type="term" value="P:proteolysis"/>
    <property type="evidence" value="ECO:0007669"/>
    <property type="project" value="UniProtKB-KW"/>
</dbReference>
<sequence length="295" mass="32811">MRINWVQLFGILALFMPFQMAHAATNWPEALREQLLRINTVEWRLRQAANPSCPAHSAGFGWAIDHLGAYAESDRSFVQASTGLGYLPQIIAIADGSPAQLADFHVSDEIQSINGVPLDQIFPDLENGSLIADRFVSLTEKLPVGVPSQFGIIRNGQHHTISVSPISTCAARIYLKIKNGIDAYSDADGIALSTGFMQFTRNDDEVALIAGHELAHIVLRDELSRNNIRGKDKEDAADKLGAHLALCAGYNPTIALDYWRRFDKQDWIGMFRSWDHRSSKSRLKMLQKFTSSDTC</sequence>
<reference evidence="9 10" key="1">
    <citation type="submission" date="2019-12" db="EMBL/GenBank/DDBJ databases">
        <title>Genomic-based taxomic classification of the family Erythrobacteraceae.</title>
        <authorList>
            <person name="Xu L."/>
        </authorList>
    </citation>
    <scope>NUCLEOTIDE SEQUENCE [LARGE SCALE GENOMIC DNA]</scope>
    <source>
        <strain evidence="9 10">DSM 18604</strain>
    </source>
</reference>
<evidence type="ECO:0000313" key="9">
    <source>
        <dbReference type="EMBL" id="MXP24994.1"/>
    </source>
</evidence>
<gene>
    <name evidence="9" type="ORF">GRI39_02890</name>
</gene>
<evidence type="ECO:0000256" key="2">
    <source>
        <dbReference type="ARBA" id="ARBA00022723"/>
    </source>
</evidence>
<feature type="domain" description="Peptidase M48" evidence="8">
    <location>
        <begin position="180"/>
        <end position="225"/>
    </location>
</feature>
<dbReference type="OrthoDB" id="7338723at2"/>
<evidence type="ECO:0000259" key="8">
    <source>
        <dbReference type="Pfam" id="PF01435"/>
    </source>
</evidence>
<dbReference type="SUPFAM" id="SSF50156">
    <property type="entry name" value="PDZ domain-like"/>
    <property type="match status" value="1"/>
</dbReference>
<protein>
    <recommendedName>
        <fullName evidence="8">Peptidase M48 domain-containing protein</fullName>
    </recommendedName>
</protein>
<dbReference type="Proteomes" id="UP000460561">
    <property type="component" value="Unassembled WGS sequence"/>
</dbReference>
<evidence type="ECO:0000256" key="6">
    <source>
        <dbReference type="RuleBase" id="RU003983"/>
    </source>
</evidence>
<dbReference type="RefSeq" id="WP_160738173.1">
    <property type="nucleotide sequence ID" value="NZ_WTYQ01000001.1"/>
</dbReference>
<comment type="similarity">
    <text evidence="6">Belongs to the peptidase M48 family.</text>
</comment>
<evidence type="ECO:0000256" key="5">
    <source>
        <dbReference type="ARBA" id="ARBA00023049"/>
    </source>
</evidence>
<dbReference type="Pfam" id="PF01435">
    <property type="entry name" value="Peptidase_M48"/>
    <property type="match status" value="1"/>
</dbReference>
<dbReference type="Gene3D" id="2.30.42.10">
    <property type="match status" value="1"/>
</dbReference>
<keyword evidence="1 6" id="KW-0645">Protease</keyword>
<comment type="cofactor">
    <cofactor evidence="6">
        <name>Zn(2+)</name>
        <dbReference type="ChEBI" id="CHEBI:29105"/>
    </cofactor>
    <text evidence="6">Binds 1 zinc ion per subunit.</text>
</comment>
<keyword evidence="2" id="KW-0479">Metal-binding</keyword>
<feature type="chain" id="PRO_5032308548" description="Peptidase M48 domain-containing protein" evidence="7">
    <location>
        <begin position="24"/>
        <end position="295"/>
    </location>
</feature>
<organism evidence="9 10">
    <name type="scientific">Altericroceibacterium indicum</name>
    <dbReference type="NCBI Taxonomy" id="374177"/>
    <lineage>
        <taxon>Bacteria</taxon>
        <taxon>Pseudomonadati</taxon>
        <taxon>Pseudomonadota</taxon>
        <taxon>Alphaproteobacteria</taxon>
        <taxon>Sphingomonadales</taxon>
        <taxon>Erythrobacteraceae</taxon>
        <taxon>Altericroceibacterium</taxon>
    </lineage>
</organism>
<evidence type="ECO:0000256" key="3">
    <source>
        <dbReference type="ARBA" id="ARBA00022801"/>
    </source>
</evidence>
<evidence type="ECO:0000313" key="10">
    <source>
        <dbReference type="Proteomes" id="UP000460561"/>
    </source>
</evidence>
<keyword evidence="7" id="KW-0732">Signal</keyword>
<dbReference type="InterPro" id="IPR036034">
    <property type="entry name" value="PDZ_sf"/>
</dbReference>
<evidence type="ECO:0000256" key="4">
    <source>
        <dbReference type="ARBA" id="ARBA00022833"/>
    </source>
</evidence>
<keyword evidence="3 6" id="KW-0378">Hydrolase</keyword>
<evidence type="ECO:0000256" key="7">
    <source>
        <dbReference type="SAM" id="SignalP"/>
    </source>
</evidence>
<accession>A0A845A5J9</accession>
<name>A0A845A5J9_9SPHN</name>
<proteinExistence type="inferred from homology"/>
<feature type="signal peptide" evidence="7">
    <location>
        <begin position="1"/>
        <end position="23"/>
    </location>
</feature>
<dbReference type="InterPro" id="IPR001915">
    <property type="entry name" value="Peptidase_M48"/>
</dbReference>
<dbReference type="EMBL" id="WTYQ01000001">
    <property type="protein sequence ID" value="MXP24994.1"/>
    <property type="molecule type" value="Genomic_DNA"/>
</dbReference>
<dbReference type="AlphaFoldDB" id="A0A845A5J9"/>
<comment type="caution">
    <text evidence="9">The sequence shown here is derived from an EMBL/GenBank/DDBJ whole genome shotgun (WGS) entry which is preliminary data.</text>
</comment>
<evidence type="ECO:0000256" key="1">
    <source>
        <dbReference type="ARBA" id="ARBA00022670"/>
    </source>
</evidence>